<dbReference type="Proteomes" id="UP001501126">
    <property type="component" value="Unassembled WGS sequence"/>
</dbReference>
<dbReference type="Gene3D" id="2.40.50.1020">
    <property type="entry name" value="LytTr DNA-binding domain"/>
    <property type="match status" value="1"/>
</dbReference>
<feature type="domain" description="HTH LytTR-type" evidence="3">
    <location>
        <begin position="150"/>
        <end position="239"/>
    </location>
</feature>
<evidence type="ECO:0000313" key="4">
    <source>
        <dbReference type="EMBL" id="GAA0874632.1"/>
    </source>
</evidence>
<dbReference type="Gene3D" id="3.40.50.2300">
    <property type="match status" value="1"/>
</dbReference>
<organism evidence="4 5">
    <name type="scientific">Wandonia haliotis</name>
    <dbReference type="NCBI Taxonomy" id="574963"/>
    <lineage>
        <taxon>Bacteria</taxon>
        <taxon>Pseudomonadati</taxon>
        <taxon>Bacteroidota</taxon>
        <taxon>Flavobacteriia</taxon>
        <taxon>Flavobacteriales</taxon>
        <taxon>Crocinitomicaceae</taxon>
        <taxon>Wandonia</taxon>
    </lineage>
</organism>
<keyword evidence="5" id="KW-1185">Reference proteome</keyword>
<evidence type="ECO:0000259" key="2">
    <source>
        <dbReference type="PROSITE" id="PS50110"/>
    </source>
</evidence>
<feature type="modified residue" description="4-aspartylphosphate" evidence="1">
    <location>
        <position position="57"/>
    </location>
</feature>
<dbReference type="InterPro" id="IPR046947">
    <property type="entry name" value="LytR-like"/>
</dbReference>
<accession>A0ABN1MN12</accession>
<dbReference type="EMBL" id="BAAAFH010000003">
    <property type="protein sequence ID" value="GAA0874632.1"/>
    <property type="molecule type" value="Genomic_DNA"/>
</dbReference>
<dbReference type="PROSITE" id="PS50110">
    <property type="entry name" value="RESPONSE_REGULATORY"/>
    <property type="match status" value="1"/>
</dbReference>
<gene>
    <name evidence="4" type="ORF">GCM10009118_10400</name>
</gene>
<dbReference type="PANTHER" id="PTHR37299">
    <property type="entry name" value="TRANSCRIPTIONAL REGULATOR-RELATED"/>
    <property type="match status" value="1"/>
</dbReference>
<comment type="caution">
    <text evidence="4">The sequence shown here is derived from an EMBL/GenBank/DDBJ whole genome shotgun (WGS) entry which is preliminary data.</text>
</comment>
<proteinExistence type="predicted"/>
<evidence type="ECO:0000256" key="1">
    <source>
        <dbReference type="PROSITE-ProRule" id="PRU00169"/>
    </source>
</evidence>
<dbReference type="PANTHER" id="PTHR37299:SF1">
    <property type="entry name" value="STAGE 0 SPORULATION PROTEIN A HOMOLOG"/>
    <property type="match status" value="1"/>
</dbReference>
<keyword evidence="1" id="KW-0597">Phosphoprotein</keyword>
<dbReference type="RefSeq" id="WP_343785533.1">
    <property type="nucleotide sequence ID" value="NZ_BAAAFH010000003.1"/>
</dbReference>
<protein>
    <submittedName>
        <fullName evidence="4">LytTR family DNA-binding domain-containing protein</fullName>
    </submittedName>
</protein>
<dbReference type="InterPro" id="IPR001789">
    <property type="entry name" value="Sig_transdc_resp-reg_receiver"/>
</dbReference>
<feature type="domain" description="Response regulatory" evidence="2">
    <location>
        <begin position="5"/>
        <end position="119"/>
    </location>
</feature>
<keyword evidence="4" id="KW-0238">DNA-binding</keyword>
<dbReference type="Pfam" id="PF00072">
    <property type="entry name" value="Response_reg"/>
    <property type="match status" value="1"/>
</dbReference>
<dbReference type="SMART" id="SM00448">
    <property type="entry name" value="REC"/>
    <property type="match status" value="1"/>
</dbReference>
<dbReference type="SUPFAM" id="SSF52172">
    <property type="entry name" value="CheY-like"/>
    <property type="match status" value="1"/>
</dbReference>
<name>A0ABN1MN12_9FLAO</name>
<dbReference type="Pfam" id="PF04397">
    <property type="entry name" value="LytTR"/>
    <property type="match status" value="1"/>
</dbReference>
<evidence type="ECO:0000259" key="3">
    <source>
        <dbReference type="PROSITE" id="PS50930"/>
    </source>
</evidence>
<dbReference type="PROSITE" id="PS50930">
    <property type="entry name" value="HTH_LYTTR"/>
    <property type="match status" value="1"/>
</dbReference>
<dbReference type="SMART" id="SM00850">
    <property type="entry name" value="LytTR"/>
    <property type="match status" value="1"/>
</dbReference>
<sequence>MEQLNAFIIDDEEAPRKLLKYLFQREDSSVNVIGEADRLIAGLTMIKELEIDILFLDIEMPDHKGLEILNLMDEVIDFEIIFVTAYSDYAIDAIKLSAFDYLLKPIQPEELFATISRLQEKRTKKRRVPKLQLDVLQSNLQPSSDKTYFLRTHKEDYIIPTNAILYLEADGMYTHIVMEKERITASKPLKEILEELPKYIYRTHRSFAINLQNISSPIRMVNNCIELTNKDLVPLSVSRKDGLMDFYSSMNS</sequence>
<reference evidence="4 5" key="1">
    <citation type="journal article" date="2019" name="Int. J. Syst. Evol. Microbiol.">
        <title>The Global Catalogue of Microorganisms (GCM) 10K type strain sequencing project: providing services to taxonomists for standard genome sequencing and annotation.</title>
        <authorList>
            <consortium name="The Broad Institute Genomics Platform"/>
            <consortium name="The Broad Institute Genome Sequencing Center for Infectious Disease"/>
            <person name="Wu L."/>
            <person name="Ma J."/>
        </authorList>
    </citation>
    <scope>NUCLEOTIDE SEQUENCE [LARGE SCALE GENOMIC DNA]</scope>
    <source>
        <strain evidence="4 5">JCM 16083</strain>
    </source>
</reference>
<dbReference type="GO" id="GO:0003677">
    <property type="term" value="F:DNA binding"/>
    <property type="evidence" value="ECO:0007669"/>
    <property type="project" value="UniProtKB-KW"/>
</dbReference>
<dbReference type="InterPro" id="IPR007492">
    <property type="entry name" value="LytTR_DNA-bd_dom"/>
</dbReference>
<evidence type="ECO:0000313" key="5">
    <source>
        <dbReference type="Proteomes" id="UP001501126"/>
    </source>
</evidence>
<dbReference type="InterPro" id="IPR011006">
    <property type="entry name" value="CheY-like_superfamily"/>
</dbReference>